<dbReference type="Gene3D" id="3.30.200.20">
    <property type="entry name" value="Phosphorylase Kinase, domain 1"/>
    <property type="match status" value="1"/>
</dbReference>
<dbReference type="Gene3D" id="1.10.510.10">
    <property type="entry name" value="Transferase(Phosphotransferase) domain 1"/>
    <property type="match status" value="1"/>
</dbReference>
<dbReference type="InterPro" id="IPR017441">
    <property type="entry name" value="Protein_kinase_ATP_BS"/>
</dbReference>
<keyword evidence="12" id="KW-1185">Reference proteome</keyword>
<evidence type="ECO:0000256" key="2">
    <source>
        <dbReference type="ARBA" id="ARBA00022527"/>
    </source>
</evidence>
<reference evidence="11" key="1">
    <citation type="submission" date="2023-03" db="EMBL/GenBank/DDBJ databases">
        <title>Actinoallomurus iriomotensis NBRC 103684.</title>
        <authorList>
            <person name="Ichikawa N."/>
            <person name="Sato H."/>
            <person name="Tonouchi N."/>
        </authorList>
    </citation>
    <scope>NUCLEOTIDE SEQUENCE</scope>
    <source>
        <strain evidence="11">NBRC 103684</strain>
    </source>
</reference>
<feature type="region of interest" description="Disordered" evidence="8">
    <location>
        <begin position="347"/>
        <end position="391"/>
    </location>
</feature>
<feature type="compositionally biased region" description="Pro residues" evidence="8">
    <location>
        <begin position="280"/>
        <end position="304"/>
    </location>
</feature>
<evidence type="ECO:0000256" key="4">
    <source>
        <dbReference type="ARBA" id="ARBA00022741"/>
    </source>
</evidence>
<dbReference type="PANTHER" id="PTHR43289">
    <property type="entry name" value="MITOGEN-ACTIVATED PROTEIN KINASE KINASE KINASE 20-RELATED"/>
    <property type="match status" value="1"/>
</dbReference>
<dbReference type="AlphaFoldDB" id="A0A9W6RWT9"/>
<dbReference type="PROSITE" id="PS00108">
    <property type="entry name" value="PROTEIN_KINASE_ST"/>
    <property type="match status" value="1"/>
</dbReference>
<dbReference type="SUPFAM" id="SSF56112">
    <property type="entry name" value="Protein kinase-like (PK-like)"/>
    <property type="match status" value="1"/>
</dbReference>
<feature type="binding site" evidence="7">
    <location>
        <position position="42"/>
    </location>
    <ligand>
        <name>ATP</name>
        <dbReference type="ChEBI" id="CHEBI:30616"/>
    </ligand>
</feature>
<dbReference type="PROSITE" id="PS50011">
    <property type="entry name" value="PROTEIN_KINASE_DOM"/>
    <property type="match status" value="1"/>
</dbReference>
<dbReference type="CDD" id="cd14014">
    <property type="entry name" value="STKc_PknB_like"/>
    <property type="match status" value="1"/>
</dbReference>
<evidence type="ECO:0000256" key="9">
    <source>
        <dbReference type="SAM" id="Phobius"/>
    </source>
</evidence>
<protein>
    <recommendedName>
        <fullName evidence="1">non-specific serine/threonine protein kinase</fullName>
        <ecNumber evidence="1">2.7.11.1</ecNumber>
    </recommendedName>
</protein>
<dbReference type="EMBL" id="BSTK01000001">
    <property type="protein sequence ID" value="GLY83068.1"/>
    <property type="molecule type" value="Genomic_DNA"/>
</dbReference>
<dbReference type="InterPro" id="IPR008271">
    <property type="entry name" value="Ser/Thr_kinase_AS"/>
</dbReference>
<evidence type="ECO:0000256" key="3">
    <source>
        <dbReference type="ARBA" id="ARBA00022679"/>
    </source>
</evidence>
<keyword evidence="4 7" id="KW-0547">Nucleotide-binding</keyword>
<keyword evidence="2" id="KW-0723">Serine/threonine-protein kinase</keyword>
<dbReference type="RefSeq" id="WP_285567107.1">
    <property type="nucleotide sequence ID" value="NZ_BSTK01000001.1"/>
</dbReference>
<dbReference type="InterPro" id="IPR011009">
    <property type="entry name" value="Kinase-like_dom_sf"/>
</dbReference>
<keyword evidence="5" id="KW-0418">Kinase</keyword>
<keyword evidence="3" id="KW-0808">Transferase</keyword>
<organism evidence="11 12">
    <name type="scientific">Actinoallomurus iriomotensis</name>
    <dbReference type="NCBI Taxonomy" id="478107"/>
    <lineage>
        <taxon>Bacteria</taxon>
        <taxon>Bacillati</taxon>
        <taxon>Actinomycetota</taxon>
        <taxon>Actinomycetes</taxon>
        <taxon>Streptosporangiales</taxon>
        <taxon>Thermomonosporaceae</taxon>
        <taxon>Actinoallomurus</taxon>
    </lineage>
</organism>
<evidence type="ECO:0000256" key="1">
    <source>
        <dbReference type="ARBA" id="ARBA00012513"/>
    </source>
</evidence>
<evidence type="ECO:0000313" key="12">
    <source>
        <dbReference type="Proteomes" id="UP001165074"/>
    </source>
</evidence>
<sequence length="501" mass="53433">MRTDPDEFLAGRYRLLDVIGRGGMGVVWRAWDADLDRTVAIKELRLPDGVDEGERATFYARLEREARAAARLKHPGIVTVHDRLTVGGRPWIVMEYVEGGSLQDLLREHQRLDTGAVAALGTKMLTALRAAHAAGVVHRDVKPANVLLEGERVVLTDFGIAALEGDSTLTRSGAILGTPAFMAPEQVRGQDATPETDLWSLGATLYAAVEGRVPFGGANTGGIFVAIATEDPHPFVHAGPLTAVLAGLLDKDPARRLNADDAHRLLTELGRDAEPLPTRVAPPPPPPVSASSPVPPPGPFAMPLPPTLRATGPVGARPTNPLLYVGVAVAVVAVVIALGVVVSLWPDSKRSATGPNSEPGDSGTVTTPASPAPQYTPSAPATTYPATPAHTPMSADAINRVFKKYMDGLADHNMTQLRAATCPRLRSGLLGFALNGYYVARWKMKPYTIPTGADELSVEATLTQQDPDTGRTAGRVDNQWIIERDSGDRYWVCGWLNDKGQ</sequence>
<keyword evidence="6 7" id="KW-0067">ATP-binding</keyword>
<name>A0A9W6RWT9_9ACTN</name>
<accession>A0A9W6RWT9</accession>
<keyword evidence="9" id="KW-0812">Transmembrane</keyword>
<dbReference type="Pfam" id="PF00069">
    <property type="entry name" value="Pkinase"/>
    <property type="match status" value="1"/>
</dbReference>
<dbReference type="Proteomes" id="UP001165074">
    <property type="component" value="Unassembled WGS sequence"/>
</dbReference>
<dbReference type="InterPro" id="IPR000719">
    <property type="entry name" value="Prot_kinase_dom"/>
</dbReference>
<comment type="caution">
    <text evidence="11">The sequence shown here is derived from an EMBL/GenBank/DDBJ whole genome shotgun (WGS) entry which is preliminary data.</text>
</comment>
<dbReference type="GO" id="GO:0005524">
    <property type="term" value="F:ATP binding"/>
    <property type="evidence" value="ECO:0007669"/>
    <property type="project" value="UniProtKB-UniRule"/>
</dbReference>
<dbReference type="SMART" id="SM00220">
    <property type="entry name" value="S_TKc"/>
    <property type="match status" value="1"/>
</dbReference>
<dbReference type="EC" id="2.7.11.1" evidence="1"/>
<evidence type="ECO:0000259" key="10">
    <source>
        <dbReference type="PROSITE" id="PS50011"/>
    </source>
</evidence>
<evidence type="ECO:0000256" key="5">
    <source>
        <dbReference type="ARBA" id="ARBA00022777"/>
    </source>
</evidence>
<dbReference type="PROSITE" id="PS00107">
    <property type="entry name" value="PROTEIN_KINASE_ATP"/>
    <property type="match status" value="1"/>
</dbReference>
<dbReference type="GO" id="GO:0004674">
    <property type="term" value="F:protein serine/threonine kinase activity"/>
    <property type="evidence" value="ECO:0007669"/>
    <property type="project" value="UniProtKB-KW"/>
</dbReference>
<evidence type="ECO:0000256" key="8">
    <source>
        <dbReference type="SAM" id="MobiDB-lite"/>
    </source>
</evidence>
<feature type="transmembrane region" description="Helical" evidence="9">
    <location>
        <begin position="322"/>
        <end position="345"/>
    </location>
</feature>
<proteinExistence type="predicted"/>
<evidence type="ECO:0000256" key="6">
    <source>
        <dbReference type="ARBA" id="ARBA00022840"/>
    </source>
</evidence>
<keyword evidence="9" id="KW-1133">Transmembrane helix</keyword>
<evidence type="ECO:0000256" key="7">
    <source>
        <dbReference type="PROSITE-ProRule" id="PRU10141"/>
    </source>
</evidence>
<feature type="compositionally biased region" description="Low complexity" evidence="8">
    <location>
        <begin position="366"/>
        <end position="391"/>
    </location>
</feature>
<dbReference type="PANTHER" id="PTHR43289:SF6">
    <property type="entry name" value="SERINE_THREONINE-PROTEIN KINASE NEKL-3"/>
    <property type="match status" value="1"/>
</dbReference>
<evidence type="ECO:0000313" key="11">
    <source>
        <dbReference type="EMBL" id="GLY83068.1"/>
    </source>
</evidence>
<feature type="domain" description="Protein kinase" evidence="10">
    <location>
        <begin position="13"/>
        <end position="266"/>
    </location>
</feature>
<keyword evidence="9" id="KW-0472">Membrane</keyword>
<gene>
    <name evidence="11" type="ORF">Airi02_009980</name>
</gene>
<feature type="region of interest" description="Disordered" evidence="8">
    <location>
        <begin position="269"/>
        <end position="304"/>
    </location>
</feature>